<dbReference type="AlphaFoldDB" id="M4RW29"/>
<dbReference type="STRING" id="1129794.C427_4779"/>
<organism evidence="1 2">
    <name type="scientific">Paraglaciecola psychrophila 170</name>
    <dbReference type="NCBI Taxonomy" id="1129794"/>
    <lineage>
        <taxon>Bacteria</taxon>
        <taxon>Pseudomonadati</taxon>
        <taxon>Pseudomonadota</taxon>
        <taxon>Gammaproteobacteria</taxon>
        <taxon>Alteromonadales</taxon>
        <taxon>Alteromonadaceae</taxon>
        <taxon>Paraglaciecola</taxon>
    </lineage>
</organism>
<accession>M4RW29</accession>
<dbReference type="KEGG" id="gps:C427_4779"/>
<evidence type="ECO:0000313" key="2">
    <source>
        <dbReference type="Proteomes" id="UP000011864"/>
    </source>
</evidence>
<reference evidence="1 2" key="1">
    <citation type="journal article" date="2013" name="Genome Announc.">
        <title>Complete Genome Sequence of Glaciecola psychrophila Strain 170T.</title>
        <authorList>
            <person name="Yin J."/>
            <person name="Chen J."/>
            <person name="Liu G."/>
            <person name="Yu Y."/>
            <person name="Song L."/>
            <person name="Wang X."/>
            <person name="Qu X."/>
        </authorList>
    </citation>
    <scope>NUCLEOTIDE SEQUENCE [LARGE SCALE GENOMIC DNA]</scope>
    <source>
        <strain evidence="1 2">170</strain>
    </source>
</reference>
<dbReference type="Proteomes" id="UP000011864">
    <property type="component" value="Chromosome"/>
</dbReference>
<proteinExistence type="predicted"/>
<protein>
    <submittedName>
        <fullName evidence="1">Patatin</fullName>
    </submittedName>
</protein>
<dbReference type="PATRIC" id="fig|1129794.4.peg.4759"/>
<name>M4RW29_9ALTE</name>
<dbReference type="EMBL" id="CP003837">
    <property type="protein sequence ID" value="AGH46878.1"/>
    <property type="molecule type" value="Genomic_DNA"/>
</dbReference>
<evidence type="ECO:0000313" key="1">
    <source>
        <dbReference type="EMBL" id="AGH46878.1"/>
    </source>
</evidence>
<gene>
    <name evidence="1" type="ORF">C427_4779</name>
</gene>
<keyword evidence="2" id="KW-1185">Reference proteome</keyword>
<dbReference type="InterPro" id="IPR016035">
    <property type="entry name" value="Acyl_Trfase/lysoPLipase"/>
</dbReference>
<dbReference type="HOGENOM" id="CLU_1617417_0_0_6"/>
<dbReference type="SUPFAM" id="SSF52151">
    <property type="entry name" value="FabD/lysophospholipase-like"/>
    <property type="match status" value="1"/>
</dbReference>
<dbReference type="eggNOG" id="COG4667">
    <property type="taxonomic scope" value="Bacteria"/>
</dbReference>
<sequence length="164" mass="18691">MLCHHSMLGKYFYELQSVRSTIEGRFDLSVKIALIAEGSGQRGIFTAGVLDTLLENDFYPLDLFIGSPSGSQNIMSFLSRQKRFYKLGRGLVGGNVVDLDWYFDKTIQARFALDFAEAKELLAKRELLFITTDSRDRQGYFCAQTAIVIIGEYCLKFECITFFM</sequence>